<gene>
    <name evidence="1" type="ORF">DSO57_1027971</name>
</gene>
<accession>A0ACC2UMG7</accession>
<name>A0ACC2UMG7_9FUNG</name>
<reference evidence="1" key="1">
    <citation type="submission" date="2022-04" db="EMBL/GenBank/DDBJ databases">
        <title>Genome of the entomopathogenic fungus Entomophthora muscae.</title>
        <authorList>
            <person name="Elya C."/>
            <person name="Lovett B.R."/>
            <person name="Lee E."/>
            <person name="Macias A.M."/>
            <person name="Hajek A.E."/>
            <person name="De Bivort B.L."/>
            <person name="Kasson M.T."/>
            <person name="De Fine Licht H.H."/>
            <person name="Stajich J.E."/>
        </authorList>
    </citation>
    <scope>NUCLEOTIDE SEQUENCE</scope>
    <source>
        <strain evidence="1">Berkeley</strain>
    </source>
</reference>
<evidence type="ECO:0000313" key="1">
    <source>
        <dbReference type="EMBL" id="KAJ9087951.1"/>
    </source>
</evidence>
<protein>
    <submittedName>
        <fullName evidence="1">Uncharacterized protein</fullName>
    </submittedName>
</protein>
<sequence length="198" mass="22227">MTCAIGTYSALPMQFGKLLLAAPAFVLENESYNFLVGYEVLLIFEESVKVPRKRLKMCVLEYPTDVFTLKYCTHSSNMKCPPMACPASERIPLLATSAISYELPEHKSLELYSPPLLGHKKTYLCSGILDVSHKVSVQLLVDKLTALPIVIPSYSRYYLQQVWQEVDELETSQGSDDWVDGHQLMKDLSMDVVSSKAP</sequence>
<comment type="caution">
    <text evidence="1">The sequence shown here is derived from an EMBL/GenBank/DDBJ whole genome shotgun (WGS) entry which is preliminary data.</text>
</comment>
<organism evidence="1 2">
    <name type="scientific">Entomophthora muscae</name>
    <dbReference type="NCBI Taxonomy" id="34485"/>
    <lineage>
        <taxon>Eukaryota</taxon>
        <taxon>Fungi</taxon>
        <taxon>Fungi incertae sedis</taxon>
        <taxon>Zoopagomycota</taxon>
        <taxon>Entomophthoromycotina</taxon>
        <taxon>Entomophthoromycetes</taxon>
        <taxon>Entomophthorales</taxon>
        <taxon>Entomophthoraceae</taxon>
        <taxon>Entomophthora</taxon>
    </lineage>
</organism>
<dbReference type="Proteomes" id="UP001165960">
    <property type="component" value="Unassembled WGS sequence"/>
</dbReference>
<proteinExistence type="predicted"/>
<evidence type="ECO:0000313" key="2">
    <source>
        <dbReference type="Proteomes" id="UP001165960"/>
    </source>
</evidence>
<keyword evidence="2" id="KW-1185">Reference proteome</keyword>
<dbReference type="EMBL" id="QTSX02000174">
    <property type="protein sequence ID" value="KAJ9087951.1"/>
    <property type="molecule type" value="Genomic_DNA"/>
</dbReference>